<dbReference type="AlphaFoldDB" id="A0AAN6X8Y8"/>
<keyword evidence="3" id="KW-1185">Reference proteome</keyword>
<reference evidence="2" key="1">
    <citation type="journal article" date="2023" name="Mol. Phylogenet. Evol.">
        <title>Genome-scale phylogeny and comparative genomics of the fungal order Sordariales.</title>
        <authorList>
            <person name="Hensen N."/>
            <person name="Bonometti L."/>
            <person name="Westerberg I."/>
            <person name="Brannstrom I.O."/>
            <person name="Guillou S."/>
            <person name="Cros-Aarteil S."/>
            <person name="Calhoun S."/>
            <person name="Haridas S."/>
            <person name="Kuo A."/>
            <person name="Mondo S."/>
            <person name="Pangilinan J."/>
            <person name="Riley R."/>
            <person name="LaButti K."/>
            <person name="Andreopoulos B."/>
            <person name="Lipzen A."/>
            <person name="Chen C."/>
            <person name="Yan M."/>
            <person name="Daum C."/>
            <person name="Ng V."/>
            <person name="Clum A."/>
            <person name="Steindorff A."/>
            <person name="Ohm R.A."/>
            <person name="Martin F."/>
            <person name="Silar P."/>
            <person name="Natvig D.O."/>
            <person name="Lalanne C."/>
            <person name="Gautier V."/>
            <person name="Ament-Velasquez S.L."/>
            <person name="Kruys A."/>
            <person name="Hutchinson M.I."/>
            <person name="Powell A.J."/>
            <person name="Barry K."/>
            <person name="Miller A.N."/>
            <person name="Grigoriev I.V."/>
            <person name="Debuchy R."/>
            <person name="Gladieux P."/>
            <person name="Hiltunen Thoren M."/>
            <person name="Johannesson H."/>
        </authorList>
    </citation>
    <scope>NUCLEOTIDE SEQUENCE</scope>
    <source>
        <strain evidence="2">PSN309</strain>
    </source>
</reference>
<gene>
    <name evidence="2" type="ORF">QBC35DRAFT_108280</name>
</gene>
<keyword evidence="1" id="KW-0472">Membrane</keyword>
<sequence length="66" mass="7531">MSLLSSILITGVFLCAFQGFMGKGVRTGSLFRFVSSLVCPFFPSFWKCVWAGRRYHSNTKGKKFWL</sequence>
<evidence type="ECO:0000256" key="1">
    <source>
        <dbReference type="SAM" id="Phobius"/>
    </source>
</evidence>
<organism evidence="2 3">
    <name type="scientific">Podospora australis</name>
    <dbReference type="NCBI Taxonomy" id="1536484"/>
    <lineage>
        <taxon>Eukaryota</taxon>
        <taxon>Fungi</taxon>
        <taxon>Dikarya</taxon>
        <taxon>Ascomycota</taxon>
        <taxon>Pezizomycotina</taxon>
        <taxon>Sordariomycetes</taxon>
        <taxon>Sordariomycetidae</taxon>
        <taxon>Sordariales</taxon>
        <taxon>Podosporaceae</taxon>
        <taxon>Podospora</taxon>
    </lineage>
</organism>
<dbReference type="Proteomes" id="UP001302126">
    <property type="component" value="Unassembled WGS sequence"/>
</dbReference>
<accession>A0AAN6X8Y8</accession>
<dbReference type="EMBL" id="MU864351">
    <property type="protein sequence ID" value="KAK4193497.1"/>
    <property type="molecule type" value="Genomic_DNA"/>
</dbReference>
<comment type="caution">
    <text evidence="2">The sequence shown here is derived from an EMBL/GenBank/DDBJ whole genome shotgun (WGS) entry which is preliminary data.</text>
</comment>
<proteinExistence type="predicted"/>
<name>A0AAN6X8Y8_9PEZI</name>
<evidence type="ECO:0000313" key="3">
    <source>
        <dbReference type="Proteomes" id="UP001302126"/>
    </source>
</evidence>
<keyword evidence="1" id="KW-0812">Transmembrane</keyword>
<evidence type="ECO:0000313" key="2">
    <source>
        <dbReference type="EMBL" id="KAK4193497.1"/>
    </source>
</evidence>
<protein>
    <submittedName>
        <fullName evidence="2">Uncharacterized protein</fullName>
    </submittedName>
</protein>
<feature type="transmembrane region" description="Helical" evidence="1">
    <location>
        <begin position="29"/>
        <end position="50"/>
    </location>
</feature>
<reference evidence="2" key="2">
    <citation type="submission" date="2023-05" db="EMBL/GenBank/DDBJ databases">
        <authorList>
            <consortium name="Lawrence Berkeley National Laboratory"/>
            <person name="Steindorff A."/>
            <person name="Hensen N."/>
            <person name="Bonometti L."/>
            <person name="Westerberg I."/>
            <person name="Brannstrom I.O."/>
            <person name="Guillou S."/>
            <person name="Cros-Aarteil S."/>
            <person name="Calhoun S."/>
            <person name="Haridas S."/>
            <person name="Kuo A."/>
            <person name="Mondo S."/>
            <person name="Pangilinan J."/>
            <person name="Riley R."/>
            <person name="Labutti K."/>
            <person name="Andreopoulos B."/>
            <person name="Lipzen A."/>
            <person name="Chen C."/>
            <person name="Yanf M."/>
            <person name="Daum C."/>
            <person name="Ng V."/>
            <person name="Clum A."/>
            <person name="Ohm R."/>
            <person name="Martin F."/>
            <person name="Silar P."/>
            <person name="Natvig D."/>
            <person name="Lalanne C."/>
            <person name="Gautier V."/>
            <person name="Ament-Velasquez S.L."/>
            <person name="Kruys A."/>
            <person name="Hutchinson M.I."/>
            <person name="Powell A.J."/>
            <person name="Barry K."/>
            <person name="Miller A.N."/>
            <person name="Grigoriev I.V."/>
            <person name="Debuchy R."/>
            <person name="Gladieux P."/>
            <person name="Thoren M.H."/>
            <person name="Johannesson H."/>
        </authorList>
    </citation>
    <scope>NUCLEOTIDE SEQUENCE</scope>
    <source>
        <strain evidence="2">PSN309</strain>
    </source>
</reference>
<keyword evidence="1" id="KW-1133">Transmembrane helix</keyword>